<feature type="disulfide bond" evidence="4">
    <location>
        <begin position="172"/>
        <end position="181"/>
    </location>
</feature>
<dbReference type="PANTHER" id="PTHR46376">
    <property type="entry name" value="LEUCINE-ZIPPER-LIKE TRANSCRIPTIONAL REGULATOR 1"/>
    <property type="match status" value="1"/>
</dbReference>
<dbReference type="GO" id="GO:0005794">
    <property type="term" value="C:Golgi apparatus"/>
    <property type="evidence" value="ECO:0007669"/>
    <property type="project" value="TreeGrafter"/>
</dbReference>
<keyword evidence="1" id="KW-0880">Kelch repeat</keyword>
<dbReference type="InterPro" id="IPR056737">
    <property type="entry name" value="Beta-prop_ATRN-MKLN-like"/>
</dbReference>
<feature type="domain" description="EGF-like" evidence="8">
    <location>
        <begin position="150"/>
        <end position="182"/>
    </location>
</feature>
<evidence type="ECO:0000256" key="6">
    <source>
        <dbReference type="SAM" id="SignalP"/>
    </source>
</evidence>
<evidence type="ECO:0000256" key="4">
    <source>
        <dbReference type="PROSITE-ProRule" id="PRU00076"/>
    </source>
</evidence>
<keyword evidence="6" id="KW-0732">Signal</keyword>
<dbReference type="PROSITE" id="PS01180">
    <property type="entry name" value="CUB"/>
    <property type="match status" value="1"/>
</dbReference>
<dbReference type="InterPro" id="IPR035914">
    <property type="entry name" value="Sperma_CUB_dom_sf"/>
</dbReference>
<dbReference type="OrthoDB" id="10251809at2759"/>
<feature type="compositionally biased region" description="Low complexity" evidence="5">
    <location>
        <begin position="765"/>
        <end position="775"/>
    </location>
</feature>
<dbReference type="STRING" id="765915.A0A1Y2HQV1"/>
<feature type="signal peptide" evidence="6">
    <location>
        <begin position="1"/>
        <end position="26"/>
    </location>
</feature>
<reference evidence="9 10" key="1">
    <citation type="submission" date="2016-07" db="EMBL/GenBank/DDBJ databases">
        <title>Pervasive Adenine N6-methylation of Active Genes in Fungi.</title>
        <authorList>
            <consortium name="DOE Joint Genome Institute"/>
            <person name="Mondo S.J."/>
            <person name="Dannebaum R.O."/>
            <person name="Kuo R.C."/>
            <person name="Labutti K."/>
            <person name="Haridas S."/>
            <person name="Kuo A."/>
            <person name="Salamov A."/>
            <person name="Ahrendt S.R."/>
            <person name="Lipzen A."/>
            <person name="Sullivan W."/>
            <person name="Andreopoulos W.B."/>
            <person name="Clum A."/>
            <person name="Lindquist E."/>
            <person name="Daum C."/>
            <person name="Ramamoorthy G.K."/>
            <person name="Gryganskyi A."/>
            <person name="Culley D."/>
            <person name="Magnuson J.K."/>
            <person name="James T.Y."/>
            <person name="O'Malley M.A."/>
            <person name="Stajich J.E."/>
            <person name="Spatafora J.W."/>
            <person name="Visel A."/>
            <person name="Grigoriev I.V."/>
        </authorList>
    </citation>
    <scope>NUCLEOTIDE SEQUENCE [LARGE SCALE GENOMIC DNA]</scope>
    <source>
        <strain evidence="9 10">PL171</strain>
    </source>
</reference>
<feature type="chain" id="PRO_5013096126" description="CUB domain-containing protein" evidence="6">
    <location>
        <begin position="27"/>
        <end position="973"/>
    </location>
</feature>
<dbReference type="Gene3D" id="2.60.120.290">
    <property type="entry name" value="Spermadhesin, CUB domain"/>
    <property type="match status" value="1"/>
</dbReference>
<organism evidence="9 10">
    <name type="scientific">Catenaria anguillulae PL171</name>
    <dbReference type="NCBI Taxonomy" id="765915"/>
    <lineage>
        <taxon>Eukaryota</taxon>
        <taxon>Fungi</taxon>
        <taxon>Fungi incertae sedis</taxon>
        <taxon>Blastocladiomycota</taxon>
        <taxon>Blastocladiomycetes</taxon>
        <taxon>Blastocladiales</taxon>
        <taxon>Catenariaceae</taxon>
        <taxon>Catenaria</taxon>
    </lineage>
</organism>
<keyword evidence="4" id="KW-0245">EGF-like domain</keyword>
<name>A0A1Y2HQV1_9FUNG</name>
<dbReference type="InterPro" id="IPR051568">
    <property type="entry name" value="LZTR1/Attractin"/>
</dbReference>
<evidence type="ECO:0000313" key="9">
    <source>
        <dbReference type="EMBL" id="ORZ35502.1"/>
    </source>
</evidence>
<feature type="region of interest" description="Disordered" evidence="5">
    <location>
        <begin position="906"/>
        <end position="925"/>
    </location>
</feature>
<dbReference type="SUPFAM" id="SSF49854">
    <property type="entry name" value="Spermadhesin, CUB domain"/>
    <property type="match status" value="1"/>
</dbReference>
<dbReference type="CDD" id="cd00041">
    <property type="entry name" value="CUB"/>
    <property type="match status" value="1"/>
</dbReference>
<keyword evidence="3 4" id="KW-1015">Disulfide bond</keyword>
<dbReference type="PANTHER" id="PTHR46376:SF2">
    <property type="entry name" value="DISTRACTED, ISOFORM B"/>
    <property type="match status" value="1"/>
</dbReference>
<feature type="compositionally biased region" description="Polar residues" evidence="5">
    <location>
        <begin position="785"/>
        <end position="795"/>
    </location>
</feature>
<sequence length="973" mass="104801">MHTNKLMHAFVLLLLSTCWSLQVALAQTVNLPSACGRDQLATLSDPTGTFGIRLSQYPNNLACRWRISTPDLSKRIKLSFSHLHTECSYDFVSVYDGPEANSGSIVGKLCGNRTSYVKLDVFVSTGPNLVVEFTTDIDVQGTGFTASYEVVDSCDNGLCFGRGTCVNGQCVCAAGAGGSMCERDSAGSRFTPRFSHAGVYLNGSDTMLVTGGQSLTSVLPFDNLQYSFSSQQWDDVNPPVSSNSPIPSPRYSHTMVTLGSRVFMFGGITLFGISSELWEYFPGTRQWSQLRPGIVLPGLYWPTFIAAPEENKLFLMGGWTQRNGYFSASRLAFAYDLAANTWKQLNSSSHPLQTFASSVASPGVYRPESRFIHVFTQTSIHSYHVPTDLWYFDLYGSGLNLESRMYRTGNLMGTSKSHVALFGGQLSALTAGSLSDMCFSDRLHVFDLDCMRVVNATSIPGKNRRSHSAVVRGANADELVILGGHNGADLGDLVKLQVPIPVLNADEKATCRHANWCAKFNDCADCVAKPGCGWCDGTCKYQCDNAICPARTIIPLGSTITSKLTAGSSVDLKVFINEPEKDIFFELYAPDRVKIPAIRMSIINLPKNGTFTTTEASSYMSSTDDRRFGGWYVIRLANTDTARDYTYTFLVSVQTSTVRTPTSNDDFNGQLMLGVGVICLLASGMIAFRQAVRRQRQIMMGVNPNSPMAIPKVGATMYQIHVNSLLPTAHSQHATPPQAPVRQSSYRGLFNSTMLPLLNTTIKSSAALPPSSPSLEKPTDPGSPVSGSQMPSSALSHGASIGATGLGHYASNDPILIPMSPMTPKTTIGRSNGLTVSSLPPQHITPLSVEVHTLPAPDPSATTPIAFVTYLVTMPGTPRDLVSNIPIMCAATAVVPMSPEAMADLPSAGNATVSHSRTSKSRHAARRRLQVLMERLRVNRGPNGDGGTATRGAVAALGSPMAPIGLTQMNGRL</sequence>
<dbReference type="PROSITE" id="PS50026">
    <property type="entry name" value="EGF_3"/>
    <property type="match status" value="1"/>
</dbReference>
<evidence type="ECO:0000256" key="5">
    <source>
        <dbReference type="SAM" id="MobiDB-lite"/>
    </source>
</evidence>
<dbReference type="Gene3D" id="2.120.10.80">
    <property type="entry name" value="Kelch-type beta propeller"/>
    <property type="match status" value="1"/>
</dbReference>
<protein>
    <recommendedName>
        <fullName evidence="11">CUB domain-containing protein</fullName>
    </recommendedName>
</protein>
<proteinExistence type="predicted"/>
<evidence type="ECO:0000259" key="7">
    <source>
        <dbReference type="PROSITE" id="PS01180"/>
    </source>
</evidence>
<dbReference type="InterPro" id="IPR000742">
    <property type="entry name" value="EGF"/>
</dbReference>
<feature type="region of interest" description="Disordered" evidence="5">
    <location>
        <begin position="765"/>
        <end position="797"/>
    </location>
</feature>
<dbReference type="EMBL" id="MCFL01000022">
    <property type="protein sequence ID" value="ORZ35502.1"/>
    <property type="molecule type" value="Genomic_DNA"/>
</dbReference>
<accession>A0A1Y2HQV1</accession>
<keyword evidence="10" id="KW-1185">Reference proteome</keyword>
<dbReference type="Pfam" id="PF24981">
    <property type="entry name" value="Beta-prop_ATRN-LZTR1"/>
    <property type="match status" value="1"/>
</dbReference>
<evidence type="ECO:0008006" key="11">
    <source>
        <dbReference type="Google" id="ProtNLM"/>
    </source>
</evidence>
<comment type="caution">
    <text evidence="9">The sequence shown here is derived from an EMBL/GenBank/DDBJ whole genome shotgun (WGS) entry which is preliminary data.</text>
</comment>
<dbReference type="SUPFAM" id="SSF117281">
    <property type="entry name" value="Kelch motif"/>
    <property type="match status" value="1"/>
</dbReference>
<evidence type="ECO:0000313" key="10">
    <source>
        <dbReference type="Proteomes" id="UP000193411"/>
    </source>
</evidence>
<dbReference type="Pfam" id="PF00431">
    <property type="entry name" value="CUB"/>
    <property type="match status" value="1"/>
</dbReference>
<evidence type="ECO:0000256" key="1">
    <source>
        <dbReference type="ARBA" id="ARBA00022441"/>
    </source>
</evidence>
<evidence type="ECO:0000256" key="2">
    <source>
        <dbReference type="ARBA" id="ARBA00022737"/>
    </source>
</evidence>
<gene>
    <name evidence="9" type="ORF">BCR44DRAFT_84237</name>
</gene>
<dbReference type="PROSITE" id="PS00022">
    <property type="entry name" value="EGF_1"/>
    <property type="match status" value="1"/>
</dbReference>
<evidence type="ECO:0000259" key="8">
    <source>
        <dbReference type="PROSITE" id="PS50026"/>
    </source>
</evidence>
<comment type="caution">
    <text evidence="4">Lacks conserved residue(s) required for the propagation of feature annotation.</text>
</comment>
<dbReference type="InterPro" id="IPR015915">
    <property type="entry name" value="Kelch-typ_b-propeller"/>
</dbReference>
<dbReference type="InterPro" id="IPR000859">
    <property type="entry name" value="CUB_dom"/>
</dbReference>
<keyword evidence="2" id="KW-0677">Repeat</keyword>
<feature type="domain" description="CUB" evidence="7">
    <location>
        <begin position="35"/>
        <end position="151"/>
    </location>
</feature>
<dbReference type="SMART" id="SM00042">
    <property type="entry name" value="CUB"/>
    <property type="match status" value="1"/>
</dbReference>
<dbReference type="AlphaFoldDB" id="A0A1Y2HQV1"/>
<evidence type="ECO:0000256" key="3">
    <source>
        <dbReference type="ARBA" id="ARBA00023157"/>
    </source>
</evidence>
<dbReference type="Proteomes" id="UP000193411">
    <property type="component" value="Unassembled WGS sequence"/>
</dbReference>